<protein>
    <submittedName>
        <fullName evidence="3">Plasmid pRiA4b ORF-3 family protein</fullName>
    </submittedName>
</protein>
<dbReference type="InterPro" id="IPR024047">
    <property type="entry name" value="MM3350-like_sf"/>
</dbReference>
<evidence type="ECO:0000313" key="3">
    <source>
        <dbReference type="EMBL" id="QBI18480.1"/>
    </source>
</evidence>
<feature type="region of interest" description="Disordered" evidence="1">
    <location>
        <begin position="251"/>
        <end position="271"/>
    </location>
</feature>
<proteinExistence type="predicted"/>
<feature type="compositionally biased region" description="Polar residues" evidence="1">
    <location>
        <begin position="577"/>
        <end position="590"/>
    </location>
</feature>
<accession>A0A411YBA2</accession>
<dbReference type="EMBL" id="CP036402">
    <property type="protein sequence ID" value="QBI18480.1"/>
    <property type="molecule type" value="Genomic_DNA"/>
</dbReference>
<dbReference type="Proteomes" id="UP000291469">
    <property type="component" value="Chromosome"/>
</dbReference>
<feature type="region of interest" description="Disordered" evidence="1">
    <location>
        <begin position="552"/>
        <end position="590"/>
    </location>
</feature>
<feature type="region of interest" description="Disordered" evidence="1">
    <location>
        <begin position="106"/>
        <end position="133"/>
    </location>
</feature>
<keyword evidence="4" id="KW-1185">Reference proteome</keyword>
<reference evidence="3 4" key="1">
    <citation type="submission" date="2019-01" db="EMBL/GenBank/DDBJ databases">
        <title>Egibacter rhizosphaerae EGI 80759T.</title>
        <authorList>
            <person name="Chen D.-D."/>
            <person name="Tian Y."/>
            <person name="Jiao J.-Y."/>
            <person name="Zhang X.-T."/>
            <person name="Zhang Y.-G."/>
            <person name="Zhang Y."/>
            <person name="Xiao M."/>
            <person name="Shu W.-S."/>
            <person name="Li W.-J."/>
        </authorList>
    </citation>
    <scope>NUCLEOTIDE SEQUENCE [LARGE SCALE GENOMIC DNA]</scope>
    <source>
        <strain evidence="3 4">EGI 80759</strain>
    </source>
</reference>
<feature type="region of interest" description="Disordered" evidence="1">
    <location>
        <begin position="1"/>
        <end position="29"/>
    </location>
</feature>
<dbReference type="PANTHER" id="PTHR41878">
    <property type="entry name" value="LEXA REPRESSOR-RELATED"/>
    <property type="match status" value="1"/>
</dbReference>
<dbReference type="Gene3D" id="3.10.290.30">
    <property type="entry name" value="MM3350-like"/>
    <property type="match status" value="1"/>
</dbReference>
<dbReference type="InterPro" id="IPR012912">
    <property type="entry name" value="Plasmid_pRiA4b_Orf3-like"/>
</dbReference>
<gene>
    <name evidence="3" type="ORF">ER308_02125</name>
</gene>
<sequence length="590" mass="63671">MAHSSTRGATSTRTVTSSPLSDKHALRQHHRCVPGTGDRVVRLLTPEAQRPRALLTTASVGAMLRATCVGAGARCTCPVQPTDAHHEEAVRGCHVTMPAPARGRGLRDNAAMGEPTASGPTARTQPPHGRSGPTTTYVLRAELDGAAPAVWRQLAVSPGLHLDELHVVLQAAFGWDDYHLHRFSSDPDDPWGQPAYLCPFEIAEGDTGVPAELVRAGEVLTDAGERLRYIYDYGDDWRVTLTLEAIETHEESAPPAACRDGHGAEPPEDCGGVPAYEVIVGAQDPSHPDHAELLAEFRRWFSAEDDPARIRLTPFDADTVNARLADLDLGSPPRPREVPVAVADLLAGVGGHPVRRRLLRLLAEAAIDAPVTINPDAAADMMRPYQWLLERVGEDGIKLTKAGYLPPAHVEAAMHDLDLWEEWIGAGNREDLTIPVLDLRESAQQLGLLRKYRGRLLRTKRGGAAASDSVALYQLLAERMPPARRGTAEHRAGTVLLLALAAGVDDTDDADALVTEALIAEGWRHTDGTPLDMWTIRAVQRPTMGVLQRIGALERDRASPGDLTPTSRARPFAHATLATTPHSTDTGETS</sequence>
<evidence type="ECO:0000256" key="1">
    <source>
        <dbReference type="SAM" id="MobiDB-lite"/>
    </source>
</evidence>
<dbReference type="SUPFAM" id="SSF159941">
    <property type="entry name" value="MM3350-like"/>
    <property type="match status" value="1"/>
</dbReference>
<organism evidence="3 4">
    <name type="scientific">Egibacter rhizosphaerae</name>
    <dbReference type="NCBI Taxonomy" id="1670831"/>
    <lineage>
        <taxon>Bacteria</taxon>
        <taxon>Bacillati</taxon>
        <taxon>Actinomycetota</taxon>
        <taxon>Nitriliruptoria</taxon>
        <taxon>Egibacterales</taxon>
        <taxon>Egibacteraceae</taxon>
        <taxon>Egibacter</taxon>
    </lineage>
</organism>
<feature type="domain" description="Plasmid pRiA4b Orf3-like" evidence="2">
    <location>
        <begin position="136"/>
        <end position="301"/>
    </location>
</feature>
<dbReference type="PANTHER" id="PTHR41878:SF1">
    <property type="entry name" value="TNPR PROTEIN"/>
    <property type="match status" value="1"/>
</dbReference>
<dbReference type="KEGG" id="erz:ER308_02125"/>
<evidence type="ECO:0000313" key="4">
    <source>
        <dbReference type="Proteomes" id="UP000291469"/>
    </source>
</evidence>
<dbReference type="AlphaFoldDB" id="A0A411YBA2"/>
<dbReference type="OrthoDB" id="9816539at2"/>
<feature type="compositionally biased region" description="Polar residues" evidence="1">
    <location>
        <begin position="1"/>
        <end position="20"/>
    </location>
</feature>
<dbReference type="Pfam" id="PF07929">
    <property type="entry name" value="PRiA4_ORF3"/>
    <property type="match status" value="1"/>
</dbReference>
<evidence type="ECO:0000259" key="2">
    <source>
        <dbReference type="Pfam" id="PF07929"/>
    </source>
</evidence>
<name>A0A411YBA2_9ACTN</name>